<evidence type="ECO:0000256" key="3">
    <source>
        <dbReference type="PROSITE-ProRule" id="PRU00221"/>
    </source>
</evidence>
<dbReference type="PROSITE" id="PS50082">
    <property type="entry name" value="WD_REPEATS_2"/>
    <property type="match status" value="6"/>
</dbReference>
<dbReference type="SUPFAM" id="SSF81383">
    <property type="entry name" value="F-box domain"/>
    <property type="match status" value="1"/>
</dbReference>
<evidence type="ECO:0000313" key="5">
    <source>
        <dbReference type="EnsemblMetazoa" id="XP_038079089.1"/>
    </source>
</evidence>
<dbReference type="PANTHER" id="PTHR14604">
    <property type="entry name" value="WD40 REPEAT PF20"/>
    <property type="match status" value="1"/>
</dbReference>
<protein>
    <recommendedName>
        <fullName evidence="4">F-box domain-containing protein</fullName>
    </recommendedName>
</protein>
<feature type="repeat" description="WD" evidence="3">
    <location>
        <begin position="228"/>
        <end position="267"/>
    </location>
</feature>
<dbReference type="InterPro" id="IPR019775">
    <property type="entry name" value="WD40_repeat_CS"/>
</dbReference>
<dbReference type="InterPro" id="IPR036322">
    <property type="entry name" value="WD40_repeat_dom_sf"/>
</dbReference>
<dbReference type="RefSeq" id="XP_038079088.1">
    <property type="nucleotide sequence ID" value="XM_038223160.1"/>
</dbReference>
<dbReference type="InterPro" id="IPR050995">
    <property type="entry name" value="WD-F-box_domain-protein"/>
</dbReference>
<evidence type="ECO:0000313" key="6">
    <source>
        <dbReference type="Proteomes" id="UP000887568"/>
    </source>
</evidence>
<dbReference type="InterPro" id="IPR001810">
    <property type="entry name" value="F-box_dom"/>
</dbReference>
<feature type="repeat" description="WD" evidence="3">
    <location>
        <begin position="268"/>
        <end position="299"/>
    </location>
</feature>
<dbReference type="AlphaFoldDB" id="A0A914BSD2"/>
<dbReference type="InterPro" id="IPR001680">
    <property type="entry name" value="WD40_rpt"/>
</dbReference>
<dbReference type="PRINTS" id="PR00320">
    <property type="entry name" value="GPROTEINBRPT"/>
</dbReference>
<dbReference type="PROSITE" id="PS00678">
    <property type="entry name" value="WD_REPEATS_1"/>
    <property type="match status" value="2"/>
</dbReference>
<reference evidence="5" key="1">
    <citation type="submission" date="2022-11" db="UniProtKB">
        <authorList>
            <consortium name="EnsemblMetazoa"/>
        </authorList>
    </citation>
    <scope>IDENTIFICATION</scope>
</reference>
<name>A0A914BSD2_PATMI</name>
<dbReference type="RefSeq" id="XP_038079090.1">
    <property type="nucleotide sequence ID" value="XM_038223162.1"/>
</dbReference>
<evidence type="ECO:0000256" key="1">
    <source>
        <dbReference type="ARBA" id="ARBA00022574"/>
    </source>
</evidence>
<dbReference type="EnsemblMetazoa" id="XM_038223162.1">
    <property type="protein sequence ID" value="XP_038079090.1"/>
    <property type="gene ID" value="LOC119746296"/>
</dbReference>
<dbReference type="InterPro" id="IPR036047">
    <property type="entry name" value="F-box-like_dom_sf"/>
</dbReference>
<keyword evidence="1 3" id="KW-0853">WD repeat</keyword>
<dbReference type="PANTHER" id="PTHR14604:SF4">
    <property type="entry name" value="F-BOX DOMAIN-CONTAINING PROTEIN"/>
    <property type="match status" value="1"/>
</dbReference>
<feature type="domain" description="F-box" evidence="4">
    <location>
        <begin position="30"/>
        <end position="70"/>
    </location>
</feature>
<dbReference type="SMART" id="SM00320">
    <property type="entry name" value="WD40"/>
    <property type="match status" value="7"/>
</dbReference>
<keyword evidence="2" id="KW-0677">Repeat</keyword>
<dbReference type="SUPFAM" id="SSF50978">
    <property type="entry name" value="WD40 repeat-like"/>
    <property type="match status" value="1"/>
</dbReference>
<dbReference type="PROSITE" id="PS50181">
    <property type="entry name" value="FBOX"/>
    <property type="match status" value="1"/>
</dbReference>
<dbReference type="GeneID" id="119746296"/>
<dbReference type="Pfam" id="PF00400">
    <property type="entry name" value="WD40"/>
    <property type="match status" value="6"/>
</dbReference>
<dbReference type="SMART" id="SM00256">
    <property type="entry name" value="FBOX"/>
    <property type="match status" value="1"/>
</dbReference>
<dbReference type="CDD" id="cd00200">
    <property type="entry name" value="WD40"/>
    <property type="match status" value="1"/>
</dbReference>
<dbReference type="EnsemblMetazoa" id="XM_038223161.1">
    <property type="protein sequence ID" value="XP_038079089.1"/>
    <property type="gene ID" value="LOC119746296"/>
</dbReference>
<keyword evidence="6" id="KW-1185">Reference proteome</keyword>
<feature type="repeat" description="WD" evidence="3">
    <location>
        <begin position="349"/>
        <end position="379"/>
    </location>
</feature>
<dbReference type="EnsemblMetazoa" id="XM_038223160.1">
    <property type="protein sequence ID" value="XP_038079088.1"/>
    <property type="gene ID" value="LOC119746296"/>
</dbReference>
<dbReference type="InterPro" id="IPR015943">
    <property type="entry name" value="WD40/YVTN_repeat-like_dom_sf"/>
</dbReference>
<dbReference type="Pfam" id="PF12937">
    <property type="entry name" value="F-box-like"/>
    <property type="match status" value="1"/>
</dbReference>
<proteinExistence type="predicted"/>
<dbReference type="RefSeq" id="XP_038079089.1">
    <property type="nucleotide sequence ID" value="XM_038223161.1"/>
</dbReference>
<dbReference type="PROSITE" id="PS50294">
    <property type="entry name" value="WD_REPEATS_REGION"/>
    <property type="match status" value="5"/>
</dbReference>
<dbReference type="SUPFAM" id="SSF63829">
    <property type="entry name" value="Calcium-dependent phosphotriesterase"/>
    <property type="match status" value="1"/>
</dbReference>
<dbReference type="Gene3D" id="2.130.10.10">
    <property type="entry name" value="YVTN repeat-like/Quinoprotein amine dehydrogenase"/>
    <property type="match status" value="2"/>
</dbReference>
<feature type="repeat" description="WD" evidence="3">
    <location>
        <begin position="309"/>
        <end position="348"/>
    </location>
</feature>
<evidence type="ECO:0000256" key="2">
    <source>
        <dbReference type="ARBA" id="ARBA00022737"/>
    </source>
</evidence>
<dbReference type="Gene3D" id="1.20.1280.50">
    <property type="match status" value="1"/>
</dbReference>
<feature type="repeat" description="WD" evidence="3">
    <location>
        <begin position="148"/>
        <end position="187"/>
    </location>
</feature>
<dbReference type="InterPro" id="IPR020472">
    <property type="entry name" value="WD40_PAC1"/>
</dbReference>
<accession>A0A914BSD2</accession>
<sequence>MNETEDKIVLSASLIDDVKAFLTLDIPGLLPEELTERIFSFLSAEDLCRAAACSRVWRERTNNDVLWHWLCKRRRWERYNKVVDLSRETPFSPSFTDISHTTPTFHFDNILTEPAFLSATCNWKQVYMRAWHLERNWCRGRYRVAPVMRGHREKVTCLDCNGTVLVSGSVDKTVRVWNLISGDCTRVLDGHTDAVTCLRLKDDVVVTGCSDGFVRVYDTRTGRCQMVFTGHERGVECLCIEGDNVISASSDRSIRVWSLSRGICTQILRGHSDDIEALSCRGSLVVSTSWDMTLKLWDIGHVGECLHTLQGHTEVVFCCQFDERVVVSGSGDGLVKVWSTKSGECLRTLQGHDGDVYCLCFNDDVIASGSADSSIRLWSHAGELLSVMREHIGVVRCMCLLGDRLVSGGDRKKIVVWNAKNGDLLNVVHRNPSLLHIMWMNDTRLVTASPESPGTLTVMSYW</sequence>
<organism evidence="5 6">
    <name type="scientific">Patiria miniata</name>
    <name type="common">Bat star</name>
    <name type="synonym">Asterina miniata</name>
    <dbReference type="NCBI Taxonomy" id="46514"/>
    <lineage>
        <taxon>Eukaryota</taxon>
        <taxon>Metazoa</taxon>
        <taxon>Echinodermata</taxon>
        <taxon>Eleutherozoa</taxon>
        <taxon>Asterozoa</taxon>
        <taxon>Asteroidea</taxon>
        <taxon>Valvatacea</taxon>
        <taxon>Valvatida</taxon>
        <taxon>Asterinidae</taxon>
        <taxon>Patiria</taxon>
    </lineage>
</organism>
<dbReference type="Proteomes" id="UP000887568">
    <property type="component" value="Unplaced"/>
</dbReference>
<dbReference type="OMA" id="KCQPLQL"/>
<feature type="repeat" description="WD" evidence="3">
    <location>
        <begin position="188"/>
        <end position="227"/>
    </location>
</feature>
<dbReference type="OrthoDB" id="19711at2759"/>
<evidence type="ECO:0000259" key="4">
    <source>
        <dbReference type="PROSITE" id="PS50181"/>
    </source>
</evidence>